<accession>A0AAD7Y2F1</accession>
<sequence>MLHAIVVLKRKVQDDPQALVQQDIRITGHRRWRVCDNWIFYTTNVEEMMTTLMKMVLPYGKAKVVKQHLKSLKFSFALTHEEASLIARIQQNYEAMTATQRAVLLWKQQPQSYTSSLESWWRIFVYGPMFDTAFMLEDNCTVVRSESESQTYKDGIVSKDTIPMNASTKSIDEAVCKNKSRRVATIKAIEYRLPQRRLINHFEALTALWHG</sequence>
<evidence type="ECO:0000313" key="1">
    <source>
        <dbReference type="EMBL" id="KAJ8660472.1"/>
    </source>
</evidence>
<comment type="caution">
    <text evidence="1">The sequence shown here is derived from an EMBL/GenBank/DDBJ whole genome shotgun (WGS) entry which is preliminary data.</text>
</comment>
<reference evidence="1 2" key="1">
    <citation type="submission" date="2023-03" db="EMBL/GenBank/DDBJ databases">
        <title>Genome sequence of Lichtheimia ornata CBS 291.66.</title>
        <authorList>
            <person name="Mohabir J.T."/>
            <person name="Shea T.P."/>
            <person name="Kurbessoian T."/>
            <person name="Berby B."/>
            <person name="Fontaine J."/>
            <person name="Livny J."/>
            <person name="Gnirke A."/>
            <person name="Stajich J.E."/>
            <person name="Cuomo C.A."/>
        </authorList>
    </citation>
    <scope>NUCLEOTIDE SEQUENCE [LARGE SCALE GENOMIC DNA]</scope>
    <source>
        <strain evidence="1">CBS 291.66</strain>
    </source>
</reference>
<dbReference type="RefSeq" id="XP_058345385.1">
    <property type="nucleotide sequence ID" value="XM_058483996.1"/>
</dbReference>
<gene>
    <name evidence="1" type="ORF">O0I10_003930</name>
</gene>
<proteinExistence type="predicted"/>
<dbReference type="AlphaFoldDB" id="A0AAD7Y2F1"/>
<dbReference type="GeneID" id="83211343"/>
<evidence type="ECO:0000313" key="2">
    <source>
        <dbReference type="Proteomes" id="UP001234581"/>
    </source>
</evidence>
<dbReference type="Proteomes" id="UP001234581">
    <property type="component" value="Unassembled WGS sequence"/>
</dbReference>
<name>A0AAD7Y2F1_9FUNG</name>
<keyword evidence="2" id="KW-1185">Reference proteome</keyword>
<dbReference type="EMBL" id="JARTCD010000013">
    <property type="protein sequence ID" value="KAJ8660472.1"/>
    <property type="molecule type" value="Genomic_DNA"/>
</dbReference>
<protein>
    <submittedName>
        <fullName evidence="1">Uncharacterized protein</fullName>
    </submittedName>
</protein>
<organism evidence="1 2">
    <name type="scientific">Lichtheimia ornata</name>
    <dbReference type="NCBI Taxonomy" id="688661"/>
    <lineage>
        <taxon>Eukaryota</taxon>
        <taxon>Fungi</taxon>
        <taxon>Fungi incertae sedis</taxon>
        <taxon>Mucoromycota</taxon>
        <taxon>Mucoromycotina</taxon>
        <taxon>Mucoromycetes</taxon>
        <taxon>Mucorales</taxon>
        <taxon>Lichtheimiaceae</taxon>
        <taxon>Lichtheimia</taxon>
    </lineage>
</organism>